<accession>A0A2I0L0F7</accession>
<keyword evidence="2" id="KW-1185">Reference proteome</keyword>
<sequence length="110" mass="12407">MIAETGRGGEDFEVGLLEFGFEGRECGCRVVKKAVDTEEWSRKGASFSTKLGARERSPCLALQSMRKIGSSNQFEKTTFTGVLRFLAGRINYGKFDFQPQYFTFVFFFAS</sequence>
<dbReference type="AlphaFoldDB" id="A0A2I0L0F7"/>
<organism evidence="1 2">
    <name type="scientific">Punica granatum</name>
    <name type="common">Pomegranate</name>
    <dbReference type="NCBI Taxonomy" id="22663"/>
    <lineage>
        <taxon>Eukaryota</taxon>
        <taxon>Viridiplantae</taxon>
        <taxon>Streptophyta</taxon>
        <taxon>Embryophyta</taxon>
        <taxon>Tracheophyta</taxon>
        <taxon>Spermatophyta</taxon>
        <taxon>Magnoliopsida</taxon>
        <taxon>eudicotyledons</taxon>
        <taxon>Gunneridae</taxon>
        <taxon>Pentapetalae</taxon>
        <taxon>rosids</taxon>
        <taxon>malvids</taxon>
        <taxon>Myrtales</taxon>
        <taxon>Lythraceae</taxon>
        <taxon>Punica</taxon>
    </lineage>
</organism>
<name>A0A2I0L0F7_PUNGR</name>
<protein>
    <submittedName>
        <fullName evidence="1">Uncharacterized protein</fullName>
    </submittedName>
</protein>
<dbReference type="Proteomes" id="UP000233551">
    <property type="component" value="Unassembled WGS sequence"/>
</dbReference>
<evidence type="ECO:0000313" key="1">
    <source>
        <dbReference type="EMBL" id="PKI74179.1"/>
    </source>
</evidence>
<proteinExistence type="predicted"/>
<evidence type="ECO:0000313" key="2">
    <source>
        <dbReference type="Proteomes" id="UP000233551"/>
    </source>
</evidence>
<comment type="caution">
    <text evidence="1">The sequence shown here is derived from an EMBL/GenBank/DDBJ whole genome shotgun (WGS) entry which is preliminary data.</text>
</comment>
<gene>
    <name evidence="1" type="ORF">CRG98_005417</name>
</gene>
<dbReference type="EMBL" id="PGOL01000222">
    <property type="protein sequence ID" value="PKI74179.1"/>
    <property type="molecule type" value="Genomic_DNA"/>
</dbReference>
<reference evidence="1 2" key="1">
    <citation type="submission" date="2017-11" db="EMBL/GenBank/DDBJ databases">
        <title>De-novo sequencing of pomegranate (Punica granatum L.) genome.</title>
        <authorList>
            <person name="Akparov Z."/>
            <person name="Amiraslanov A."/>
            <person name="Hajiyeva S."/>
            <person name="Abbasov M."/>
            <person name="Kaur K."/>
            <person name="Hamwieh A."/>
            <person name="Solovyev V."/>
            <person name="Salamov A."/>
            <person name="Braich B."/>
            <person name="Kosarev P."/>
            <person name="Mahmoud A."/>
            <person name="Hajiyev E."/>
            <person name="Babayeva S."/>
            <person name="Izzatullayeva V."/>
            <person name="Mammadov A."/>
            <person name="Mammadov A."/>
            <person name="Sharifova S."/>
            <person name="Ojaghi J."/>
            <person name="Eynullazada K."/>
            <person name="Bayramov B."/>
            <person name="Abdulazimova A."/>
            <person name="Shahmuradov I."/>
        </authorList>
    </citation>
    <scope>NUCLEOTIDE SEQUENCE [LARGE SCALE GENOMIC DNA]</scope>
    <source>
        <strain evidence="2">cv. AG2017</strain>
        <tissue evidence="1">Leaf</tissue>
    </source>
</reference>